<gene>
    <name evidence="1" type="ORF">DPMN_155667</name>
</gene>
<name>A0A9D4FS67_DREPO</name>
<organism evidence="1 2">
    <name type="scientific">Dreissena polymorpha</name>
    <name type="common">Zebra mussel</name>
    <name type="synonym">Mytilus polymorpha</name>
    <dbReference type="NCBI Taxonomy" id="45954"/>
    <lineage>
        <taxon>Eukaryota</taxon>
        <taxon>Metazoa</taxon>
        <taxon>Spiralia</taxon>
        <taxon>Lophotrochozoa</taxon>
        <taxon>Mollusca</taxon>
        <taxon>Bivalvia</taxon>
        <taxon>Autobranchia</taxon>
        <taxon>Heteroconchia</taxon>
        <taxon>Euheterodonta</taxon>
        <taxon>Imparidentia</taxon>
        <taxon>Neoheterodontei</taxon>
        <taxon>Myida</taxon>
        <taxon>Dreissenoidea</taxon>
        <taxon>Dreissenidae</taxon>
        <taxon>Dreissena</taxon>
    </lineage>
</organism>
<sequence>MKEDLNQRAYERCTQMVVLLETHLNQTSVQSDIKSRFYDIINMPLSNDNIDKIRAEVKRYIQGLILEEIQKWEQDSKYYQRTVTMITRNLKRKLSLCEKSLKTLNDLCILRTNPTMISQVCYVISALICE</sequence>
<reference evidence="1" key="2">
    <citation type="submission" date="2020-11" db="EMBL/GenBank/DDBJ databases">
        <authorList>
            <person name="McCartney M.A."/>
            <person name="Auch B."/>
            <person name="Kono T."/>
            <person name="Mallez S."/>
            <person name="Becker A."/>
            <person name="Gohl D.M."/>
            <person name="Silverstein K.A.T."/>
            <person name="Koren S."/>
            <person name="Bechman K.B."/>
            <person name="Herman A."/>
            <person name="Abrahante J.E."/>
            <person name="Garbe J."/>
        </authorList>
    </citation>
    <scope>NUCLEOTIDE SEQUENCE</scope>
    <source>
        <strain evidence="1">Duluth1</strain>
        <tissue evidence="1">Whole animal</tissue>
    </source>
</reference>
<evidence type="ECO:0000313" key="1">
    <source>
        <dbReference type="EMBL" id="KAH3802001.1"/>
    </source>
</evidence>
<proteinExistence type="predicted"/>
<reference evidence="1" key="1">
    <citation type="journal article" date="2019" name="bioRxiv">
        <title>The Genome of the Zebra Mussel, Dreissena polymorpha: A Resource for Invasive Species Research.</title>
        <authorList>
            <person name="McCartney M.A."/>
            <person name="Auch B."/>
            <person name="Kono T."/>
            <person name="Mallez S."/>
            <person name="Zhang Y."/>
            <person name="Obille A."/>
            <person name="Becker A."/>
            <person name="Abrahante J.E."/>
            <person name="Garbe J."/>
            <person name="Badalamenti J.P."/>
            <person name="Herman A."/>
            <person name="Mangelson H."/>
            <person name="Liachko I."/>
            <person name="Sullivan S."/>
            <person name="Sone E.D."/>
            <person name="Koren S."/>
            <person name="Silverstein K.A.T."/>
            <person name="Beckman K.B."/>
            <person name="Gohl D.M."/>
        </authorList>
    </citation>
    <scope>NUCLEOTIDE SEQUENCE</scope>
    <source>
        <strain evidence="1">Duluth1</strain>
        <tissue evidence="1">Whole animal</tissue>
    </source>
</reference>
<dbReference type="AlphaFoldDB" id="A0A9D4FS67"/>
<dbReference type="EMBL" id="JAIWYP010000007">
    <property type="protein sequence ID" value="KAH3802001.1"/>
    <property type="molecule type" value="Genomic_DNA"/>
</dbReference>
<keyword evidence="2" id="KW-1185">Reference proteome</keyword>
<evidence type="ECO:0000313" key="2">
    <source>
        <dbReference type="Proteomes" id="UP000828390"/>
    </source>
</evidence>
<accession>A0A9D4FS67</accession>
<protein>
    <submittedName>
        <fullName evidence="1">Uncharacterized protein</fullName>
    </submittedName>
</protein>
<dbReference type="Proteomes" id="UP000828390">
    <property type="component" value="Unassembled WGS sequence"/>
</dbReference>
<comment type="caution">
    <text evidence="1">The sequence shown here is derived from an EMBL/GenBank/DDBJ whole genome shotgun (WGS) entry which is preliminary data.</text>
</comment>